<name>A0A0L8H8W6_OCTBM</name>
<dbReference type="EMBL" id="KQ418859">
    <property type="protein sequence ID" value="KOF85544.1"/>
    <property type="molecule type" value="Genomic_DNA"/>
</dbReference>
<sequence length="84" mass="9679">MIVPVNLCRYMCGQNIACTHESRIAQSITILTKRCQETAFCLKKSFTNWKPNIFSWKCTQFLSYVNENGKFQLLILGSILILSE</sequence>
<protein>
    <submittedName>
        <fullName evidence="1">Uncharacterized protein</fullName>
    </submittedName>
</protein>
<evidence type="ECO:0000313" key="1">
    <source>
        <dbReference type="EMBL" id="KOF85544.1"/>
    </source>
</evidence>
<reference evidence="1" key="1">
    <citation type="submission" date="2015-07" db="EMBL/GenBank/DDBJ databases">
        <title>MeaNS - Measles Nucleotide Surveillance Program.</title>
        <authorList>
            <person name="Tran T."/>
            <person name="Druce J."/>
        </authorList>
    </citation>
    <scope>NUCLEOTIDE SEQUENCE</scope>
    <source>
        <strain evidence="1">UCB-OBI-ISO-001</strain>
        <tissue evidence="1">Gonad</tissue>
    </source>
</reference>
<accession>A0A0L8H8W6</accession>
<organism evidence="1">
    <name type="scientific">Octopus bimaculoides</name>
    <name type="common">California two-spotted octopus</name>
    <dbReference type="NCBI Taxonomy" id="37653"/>
    <lineage>
        <taxon>Eukaryota</taxon>
        <taxon>Metazoa</taxon>
        <taxon>Spiralia</taxon>
        <taxon>Lophotrochozoa</taxon>
        <taxon>Mollusca</taxon>
        <taxon>Cephalopoda</taxon>
        <taxon>Coleoidea</taxon>
        <taxon>Octopodiformes</taxon>
        <taxon>Octopoda</taxon>
        <taxon>Incirrata</taxon>
        <taxon>Octopodidae</taxon>
        <taxon>Octopus</taxon>
    </lineage>
</organism>
<proteinExistence type="predicted"/>
<dbReference type="AlphaFoldDB" id="A0A0L8H8W6"/>
<gene>
    <name evidence="1" type="ORF">OCBIM_22020133mg</name>
</gene>